<evidence type="ECO:0000313" key="1">
    <source>
        <dbReference type="EMBL" id="JAE19905.1"/>
    </source>
</evidence>
<accession>A0A0A9G498</accession>
<reference evidence="1" key="1">
    <citation type="submission" date="2014-09" db="EMBL/GenBank/DDBJ databases">
        <authorList>
            <person name="Magalhaes I.L.F."/>
            <person name="Oliveira U."/>
            <person name="Santos F.R."/>
            <person name="Vidigal T.H.D.A."/>
            <person name="Brescovit A.D."/>
            <person name="Santos A.J."/>
        </authorList>
    </citation>
    <scope>NUCLEOTIDE SEQUENCE</scope>
    <source>
        <tissue evidence="1">Shoot tissue taken approximately 20 cm above the soil surface</tissue>
    </source>
</reference>
<sequence>MILMLKKRKRCPTNQLDGLGFDDGEFSYMPPKKLLIPDMPSVCL</sequence>
<dbReference type="AlphaFoldDB" id="A0A0A9G498"/>
<protein>
    <submittedName>
        <fullName evidence="1">Uncharacterized protein</fullName>
    </submittedName>
</protein>
<organism evidence="1">
    <name type="scientific">Arundo donax</name>
    <name type="common">Giant reed</name>
    <name type="synonym">Donax arundinaceus</name>
    <dbReference type="NCBI Taxonomy" id="35708"/>
    <lineage>
        <taxon>Eukaryota</taxon>
        <taxon>Viridiplantae</taxon>
        <taxon>Streptophyta</taxon>
        <taxon>Embryophyta</taxon>
        <taxon>Tracheophyta</taxon>
        <taxon>Spermatophyta</taxon>
        <taxon>Magnoliopsida</taxon>
        <taxon>Liliopsida</taxon>
        <taxon>Poales</taxon>
        <taxon>Poaceae</taxon>
        <taxon>PACMAD clade</taxon>
        <taxon>Arundinoideae</taxon>
        <taxon>Arundineae</taxon>
        <taxon>Arundo</taxon>
    </lineage>
</organism>
<proteinExistence type="predicted"/>
<reference evidence="1" key="2">
    <citation type="journal article" date="2015" name="Data Brief">
        <title>Shoot transcriptome of the giant reed, Arundo donax.</title>
        <authorList>
            <person name="Barrero R.A."/>
            <person name="Guerrero F.D."/>
            <person name="Moolhuijzen P."/>
            <person name="Goolsby J.A."/>
            <person name="Tidwell J."/>
            <person name="Bellgard S.E."/>
            <person name="Bellgard M.I."/>
        </authorList>
    </citation>
    <scope>NUCLEOTIDE SEQUENCE</scope>
    <source>
        <tissue evidence="1">Shoot tissue taken approximately 20 cm above the soil surface</tissue>
    </source>
</reference>
<name>A0A0A9G498_ARUDO</name>
<dbReference type="EMBL" id="GBRH01177991">
    <property type="protein sequence ID" value="JAE19905.1"/>
    <property type="molecule type" value="Transcribed_RNA"/>
</dbReference>